<evidence type="ECO:0000313" key="3">
    <source>
        <dbReference type="EMBL" id="AXK32939.1"/>
    </source>
</evidence>
<dbReference type="Proteomes" id="UP000254425">
    <property type="component" value="Chromosome"/>
</dbReference>
<protein>
    <submittedName>
        <fullName evidence="3">Uncharacterized protein</fullName>
    </submittedName>
</protein>
<feature type="signal peptide" evidence="2">
    <location>
        <begin position="1"/>
        <end position="28"/>
    </location>
</feature>
<accession>A0A345XMS3</accession>
<evidence type="ECO:0000313" key="4">
    <source>
        <dbReference type="Proteomes" id="UP000254425"/>
    </source>
</evidence>
<dbReference type="KEGG" id="sarm:DVA86_10040"/>
<evidence type="ECO:0000256" key="2">
    <source>
        <dbReference type="SAM" id="SignalP"/>
    </source>
</evidence>
<dbReference type="EMBL" id="CP031320">
    <property type="protein sequence ID" value="AXK32939.1"/>
    <property type="molecule type" value="Genomic_DNA"/>
</dbReference>
<feature type="region of interest" description="Disordered" evidence="1">
    <location>
        <begin position="50"/>
        <end position="107"/>
    </location>
</feature>
<feature type="chain" id="PRO_5016692095" evidence="2">
    <location>
        <begin position="29"/>
        <end position="364"/>
    </location>
</feature>
<keyword evidence="4" id="KW-1185">Reference proteome</keyword>
<organism evidence="3 4">
    <name type="scientific">Streptomyces armeniacus</name>
    <dbReference type="NCBI Taxonomy" id="83291"/>
    <lineage>
        <taxon>Bacteria</taxon>
        <taxon>Bacillati</taxon>
        <taxon>Actinomycetota</taxon>
        <taxon>Actinomycetes</taxon>
        <taxon>Kitasatosporales</taxon>
        <taxon>Streptomycetaceae</taxon>
        <taxon>Streptomyces</taxon>
    </lineage>
</organism>
<dbReference type="AlphaFoldDB" id="A0A345XMS3"/>
<feature type="compositionally biased region" description="Basic and acidic residues" evidence="1">
    <location>
        <begin position="92"/>
        <end position="107"/>
    </location>
</feature>
<gene>
    <name evidence="3" type="ORF">DVA86_10040</name>
</gene>
<reference evidence="3 4" key="1">
    <citation type="submission" date="2018-07" db="EMBL/GenBank/DDBJ databases">
        <title>Draft genome of the type strain Streptomyces armeniacus ATCC 15676.</title>
        <authorList>
            <person name="Labana P."/>
            <person name="Gosse J.T."/>
            <person name="Boddy C.N."/>
        </authorList>
    </citation>
    <scope>NUCLEOTIDE SEQUENCE [LARGE SCALE GENOMIC DNA]</scope>
    <source>
        <strain evidence="3 4">ATCC 15676</strain>
    </source>
</reference>
<evidence type="ECO:0000256" key="1">
    <source>
        <dbReference type="SAM" id="MobiDB-lite"/>
    </source>
</evidence>
<sequence length="364" mass="36522">MRKNIRRSLVVAAAASGVWLLGAATASADEQPAVPGTGAVTDTVDGARNVTDQLPADAPDAQLPADAQLPSVPSAPSTPETPNLPTVPDTTSDLRSEVDGLQDRLPRTEVVDKVADKPVKKVKPVKRATKAAKDVRKAVRQAVDGGSVLPAVPGLPAAPNAPTVPNAPAVPAHPSVPGTDGLPAAPEAPVVPSVPAAPNTADLITAIGGAGVRPDQVTTLVEGAGTGQLTGTVKTTLATAQPTVDRASESLLPPLARRTVAKVLPVAEQAVADTEVATDNALATTTPFAHGAVTDTAAFTQNITADTVPYAWTLSTGAAYDVRTLADNAVAGTQRVTVVPGAGELTNAASVPALPVAATLPAQF</sequence>
<keyword evidence="2" id="KW-0732">Signal</keyword>
<name>A0A345XMS3_9ACTN</name>
<feature type="region of interest" description="Disordered" evidence="1">
    <location>
        <begin position="163"/>
        <end position="189"/>
    </location>
</feature>
<feature type="compositionally biased region" description="Low complexity" evidence="1">
    <location>
        <begin position="52"/>
        <end position="70"/>
    </location>
</feature>
<feature type="compositionally biased region" description="Polar residues" evidence="1">
    <location>
        <begin position="74"/>
        <end position="91"/>
    </location>
</feature>
<proteinExistence type="predicted"/>
<dbReference type="RefSeq" id="WP_208877496.1">
    <property type="nucleotide sequence ID" value="NZ_CP031320.1"/>
</dbReference>